<evidence type="ECO:0000313" key="11">
    <source>
        <dbReference type="EMBL" id="MBV6343051.1"/>
    </source>
</evidence>
<keyword evidence="5" id="KW-0479">Metal-binding</keyword>
<dbReference type="Pfam" id="PF01909">
    <property type="entry name" value="NTP_transf_2"/>
    <property type="match status" value="1"/>
</dbReference>
<feature type="non-terminal residue" evidence="11">
    <location>
        <position position="75"/>
    </location>
</feature>
<evidence type="ECO:0000256" key="2">
    <source>
        <dbReference type="ARBA" id="ARBA00022649"/>
    </source>
</evidence>
<comment type="caution">
    <text evidence="11">The sequence shown here is derived from an EMBL/GenBank/DDBJ whole genome shotgun (WGS) entry which is preliminary data.</text>
</comment>
<keyword evidence="7" id="KW-0067">ATP-binding</keyword>
<dbReference type="InterPro" id="IPR052038">
    <property type="entry name" value="Type-VII_TA_antitoxin"/>
</dbReference>
<evidence type="ECO:0000256" key="5">
    <source>
        <dbReference type="ARBA" id="ARBA00022723"/>
    </source>
</evidence>
<gene>
    <name evidence="11" type="ORF">HWQ67_15835</name>
</gene>
<keyword evidence="2" id="KW-1277">Toxin-antitoxin system</keyword>
<evidence type="ECO:0000256" key="9">
    <source>
        <dbReference type="ARBA" id="ARBA00038276"/>
    </source>
</evidence>
<evidence type="ECO:0000256" key="3">
    <source>
        <dbReference type="ARBA" id="ARBA00022679"/>
    </source>
</evidence>
<keyword evidence="6" id="KW-0547">Nucleotide-binding</keyword>
<dbReference type="PANTHER" id="PTHR33571">
    <property type="entry name" value="SSL8005 PROTEIN"/>
    <property type="match status" value="1"/>
</dbReference>
<comment type="cofactor">
    <cofactor evidence="1">
        <name>Mg(2+)</name>
        <dbReference type="ChEBI" id="CHEBI:18420"/>
    </cofactor>
</comment>
<protein>
    <submittedName>
        <fullName evidence="11">Nucleotidyltransferase family protein</fullName>
    </submittedName>
</protein>
<dbReference type="EMBL" id="JABXWD010000428">
    <property type="protein sequence ID" value="MBV6343051.1"/>
    <property type="molecule type" value="Genomic_DNA"/>
</dbReference>
<dbReference type="SUPFAM" id="SSF81301">
    <property type="entry name" value="Nucleotidyltransferase"/>
    <property type="match status" value="1"/>
</dbReference>
<evidence type="ECO:0000259" key="10">
    <source>
        <dbReference type="Pfam" id="PF01909"/>
    </source>
</evidence>
<dbReference type="Gene3D" id="3.30.460.10">
    <property type="entry name" value="Beta Polymerase, domain 2"/>
    <property type="match status" value="1"/>
</dbReference>
<evidence type="ECO:0000256" key="4">
    <source>
        <dbReference type="ARBA" id="ARBA00022695"/>
    </source>
</evidence>
<evidence type="ECO:0000256" key="7">
    <source>
        <dbReference type="ARBA" id="ARBA00022840"/>
    </source>
</evidence>
<name>A0ABS6S2J3_9BACT</name>
<dbReference type="PANTHER" id="PTHR33571:SF14">
    <property type="entry name" value="PROTEIN ADENYLYLTRANSFERASE MJ0435-RELATED"/>
    <property type="match status" value="1"/>
</dbReference>
<feature type="domain" description="Polymerase nucleotidyl transferase" evidence="10">
    <location>
        <begin position="8"/>
        <end position="75"/>
    </location>
</feature>
<keyword evidence="3" id="KW-0808">Transferase</keyword>
<dbReference type="InterPro" id="IPR002934">
    <property type="entry name" value="Polymerase_NTP_transf_dom"/>
</dbReference>
<accession>A0ABS6S2J3</accession>
<sequence>MNAIGILKSHAKEIKSQFHLKCIGVFGSFARGEAKAESDVDVLVEFEEGYVTFNNYANLKFYLEGLFGREVDLVT</sequence>
<evidence type="ECO:0000256" key="1">
    <source>
        <dbReference type="ARBA" id="ARBA00001946"/>
    </source>
</evidence>
<reference evidence="11 12" key="1">
    <citation type="journal article" date="2020" name="J Geophys Res Biogeosci">
        <title>Magnetotaxis as an Adaptation to Enable Bacterial Shuttling of Microbial Sulfur and Sulfur Cycling Across Aquatic Oxic#Anoxic Interfaces.</title>
        <authorList>
            <person name="Li J."/>
            <person name="Liu P."/>
            <person name="Wang J."/>
            <person name="Roberts A.P."/>
            <person name="Pan Y."/>
        </authorList>
    </citation>
    <scope>NUCLEOTIDE SEQUENCE [LARGE SCALE GENOMIC DNA]</scope>
    <source>
        <strain evidence="11 12">MYR-1_YQ</strain>
    </source>
</reference>
<keyword evidence="8" id="KW-0460">Magnesium</keyword>
<evidence type="ECO:0000256" key="6">
    <source>
        <dbReference type="ARBA" id="ARBA00022741"/>
    </source>
</evidence>
<dbReference type="Proteomes" id="UP001196980">
    <property type="component" value="Unassembled WGS sequence"/>
</dbReference>
<dbReference type="InterPro" id="IPR043519">
    <property type="entry name" value="NT_sf"/>
</dbReference>
<keyword evidence="4" id="KW-0548">Nucleotidyltransferase</keyword>
<proteinExistence type="inferred from homology"/>
<evidence type="ECO:0000313" key="12">
    <source>
        <dbReference type="Proteomes" id="UP001196980"/>
    </source>
</evidence>
<evidence type="ECO:0000256" key="8">
    <source>
        <dbReference type="ARBA" id="ARBA00022842"/>
    </source>
</evidence>
<comment type="similarity">
    <text evidence="9">Belongs to the MntA antitoxin family.</text>
</comment>
<organism evidence="11 12">
    <name type="scientific">Candidatus Magnetobacterium casense</name>
    <dbReference type="NCBI Taxonomy" id="1455061"/>
    <lineage>
        <taxon>Bacteria</taxon>
        <taxon>Pseudomonadati</taxon>
        <taxon>Nitrospirota</taxon>
        <taxon>Thermodesulfovibrionia</taxon>
        <taxon>Thermodesulfovibrionales</taxon>
        <taxon>Candidatus Magnetobacteriaceae</taxon>
        <taxon>Candidatus Magnetobacterium</taxon>
    </lineage>
</organism>
<keyword evidence="12" id="KW-1185">Reference proteome</keyword>
<dbReference type="CDD" id="cd05403">
    <property type="entry name" value="NT_KNTase_like"/>
    <property type="match status" value="1"/>
</dbReference>